<feature type="binding site" evidence="7">
    <location>
        <begin position="207"/>
        <end position="211"/>
    </location>
    <ligand>
        <name>ATP</name>
        <dbReference type="ChEBI" id="CHEBI:30616"/>
    </ligand>
</feature>
<comment type="similarity">
    <text evidence="1 7 8">Belongs to the acetokinase family.</text>
</comment>
<dbReference type="NCBIfam" id="TIGR00016">
    <property type="entry name" value="ackA"/>
    <property type="match status" value="1"/>
</dbReference>
<name>A0A4Q2K8F7_9FIRM</name>
<feature type="binding site" evidence="7">
    <location>
        <position position="7"/>
    </location>
    <ligand>
        <name>Mg(2+)</name>
        <dbReference type="ChEBI" id="CHEBI:18420"/>
    </ligand>
</feature>
<dbReference type="InterPro" id="IPR023865">
    <property type="entry name" value="Aliphatic_acid_kinase_CS"/>
</dbReference>
<dbReference type="EC" id="2.7.2.1" evidence="7"/>
<comment type="function">
    <text evidence="7">Catalyzes the formation of acetyl phosphate from acetate and ATP. Can also catalyze the reverse reaction.</text>
</comment>
<keyword evidence="2 7" id="KW-0963">Cytoplasm</keyword>
<gene>
    <name evidence="7" type="primary">ackA</name>
    <name evidence="9" type="ORF">ESZ91_00355</name>
</gene>
<keyword evidence="5 7" id="KW-0418">Kinase</keyword>
<dbReference type="GO" id="GO:0006083">
    <property type="term" value="P:acetate metabolic process"/>
    <property type="evidence" value="ECO:0007669"/>
    <property type="project" value="TreeGrafter"/>
</dbReference>
<sequence>MKILVVNAGSSSLKYQLIDMDTEGVIAKGGCERIGLPKSILKHKTDKGEKIIEQDMPDHKVAIRLVLEALVHPEYGAISSMKEIDAVGHRLVHSAEDFNCSVLVNDEVMEKCRNNIELAPLHQPANITGIEACMEVMPGTPMALVFDTAFHSTMPDYAYMYAIDYDDYKNYKIRRYGFHGTSHKFVSQEAAKYLNKKPEDLKIITCHLGNGSSISAVKGGKCVDTSMGFTPLCGVPMGTRSGDIDPSVVEYLCHKKGYDLAQAIEYLNKKCGVAGVSGVSSDFRDLTKAAAEGNERARLALDIFNYQCKKYIGSYAAAMDGVDCVVFTAGIGENTAEVRSAICRDMDFFGIKIDETKNLTKNDGSIRDITGKGSKVKVLIIPTNEELVIARETKALVEGK</sequence>
<protein>
    <recommendedName>
        <fullName evidence="7">Acetate kinase</fullName>
        <ecNumber evidence="7">2.7.2.1</ecNumber>
    </recommendedName>
    <alternativeName>
        <fullName evidence="7">Acetokinase</fullName>
    </alternativeName>
</protein>
<keyword evidence="4 7" id="KW-0547">Nucleotide-binding</keyword>
<dbReference type="InterPro" id="IPR000890">
    <property type="entry name" value="Aliphatic_acid_kin_short-chain"/>
</dbReference>
<dbReference type="EMBL" id="SDOZ01000002">
    <property type="protein sequence ID" value="RXZ60875.1"/>
    <property type="molecule type" value="Genomic_DNA"/>
</dbReference>
<dbReference type="GO" id="GO:0006085">
    <property type="term" value="P:acetyl-CoA biosynthetic process"/>
    <property type="evidence" value="ECO:0007669"/>
    <property type="project" value="UniProtKB-UniRule"/>
</dbReference>
<dbReference type="GO" id="GO:0005524">
    <property type="term" value="F:ATP binding"/>
    <property type="evidence" value="ECO:0007669"/>
    <property type="project" value="UniProtKB-KW"/>
</dbReference>
<dbReference type="GO" id="GO:0008776">
    <property type="term" value="F:acetate kinase activity"/>
    <property type="evidence" value="ECO:0007669"/>
    <property type="project" value="UniProtKB-UniRule"/>
</dbReference>
<comment type="pathway">
    <text evidence="7">Metabolic intermediate biosynthesis; acetyl-CoA biosynthesis; acetyl-CoA from acetate: step 1/2.</text>
</comment>
<dbReference type="PROSITE" id="PS01075">
    <property type="entry name" value="ACETATE_KINASE_1"/>
    <property type="match status" value="1"/>
</dbReference>
<dbReference type="InterPro" id="IPR004372">
    <property type="entry name" value="Ac/propionate_kinase"/>
</dbReference>
<evidence type="ECO:0000256" key="2">
    <source>
        <dbReference type="ARBA" id="ARBA00022490"/>
    </source>
</evidence>
<dbReference type="Proteomes" id="UP000291269">
    <property type="component" value="Unassembled WGS sequence"/>
</dbReference>
<dbReference type="HAMAP" id="MF_00020">
    <property type="entry name" value="Acetate_kinase"/>
    <property type="match status" value="1"/>
</dbReference>
<comment type="catalytic activity">
    <reaction evidence="7">
        <text>acetate + ATP = acetyl phosphate + ADP</text>
        <dbReference type="Rhea" id="RHEA:11352"/>
        <dbReference type="ChEBI" id="CHEBI:22191"/>
        <dbReference type="ChEBI" id="CHEBI:30089"/>
        <dbReference type="ChEBI" id="CHEBI:30616"/>
        <dbReference type="ChEBI" id="CHEBI:456216"/>
        <dbReference type="EC" id="2.7.2.1"/>
    </reaction>
</comment>
<evidence type="ECO:0000256" key="6">
    <source>
        <dbReference type="ARBA" id="ARBA00022840"/>
    </source>
</evidence>
<evidence type="ECO:0000313" key="9">
    <source>
        <dbReference type="EMBL" id="RXZ60875.1"/>
    </source>
</evidence>
<proteinExistence type="inferred from homology"/>
<evidence type="ECO:0000256" key="7">
    <source>
        <dbReference type="HAMAP-Rule" id="MF_00020"/>
    </source>
</evidence>
<dbReference type="GO" id="GO:0000287">
    <property type="term" value="F:magnesium ion binding"/>
    <property type="evidence" value="ECO:0007669"/>
    <property type="project" value="UniProtKB-UniRule"/>
</dbReference>
<keyword evidence="7" id="KW-0479">Metal-binding</keyword>
<dbReference type="PIRSF" id="PIRSF000722">
    <property type="entry name" value="Acetate_prop_kin"/>
    <property type="match status" value="1"/>
</dbReference>
<feature type="binding site" evidence="7">
    <location>
        <position position="14"/>
    </location>
    <ligand>
        <name>ATP</name>
        <dbReference type="ChEBI" id="CHEBI:30616"/>
    </ligand>
</feature>
<feature type="binding site" evidence="7">
    <location>
        <begin position="330"/>
        <end position="334"/>
    </location>
    <ligand>
        <name>ATP</name>
        <dbReference type="ChEBI" id="CHEBI:30616"/>
    </ligand>
</feature>
<dbReference type="SUPFAM" id="SSF53067">
    <property type="entry name" value="Actin-like ATPase domain"/>
    <property type="match status" value="2"/>
</dbReference>
<keyword evidence="7" id="KW-0460">Magnesium</keyword>
<keyword evidence="3 7" id="KW-0808">Transferase</keyword>
<organism evidence="9 10">
    <name type="scientific">Candidatus Borkfalkia ceftriaxoniphila</name>
    <dbReference type="NCBI Taxonomy" id="2508949"/>
    <lineage>
        <taxon>Bacteria</taxon>
        <taxon>Bacillati</taxon>
        <taxon>Bacillota</taxon>
        <taxon>Clostridia</taxon>
        <taxon>Christensenellales</taxon>
        <taxon>Christensenellaceae</taxon>
        <taxon>Candidatus Borkfalkia</taxon>
    </lineage>
</organism>
<feature type="binding site" evidence="7">
    <location>
        <position position="90"/>
    </location>
    <ligand>
        <name>substrate</name>
    </ligand>
</feature>
<reference evidence="9 10" key="1">
    <citation type="journal article" date="2019" name="Gut">
        <title>Antibiotics-induced monodominance of a novel gut bacterial order.</title>
        <authorList>
            <person name="Hildebrand F."/>
            <person name="Moitinho-Silva L."/>
            <person name="Blasche S."/>
            <person name="Jahn M.T."/>
            <person name="Gossmann T.I."/>
            <person name="Heuerta-Cepas J."/>
            <person name="Hercog R."/>
            <person name="Luetge M."/>
            <person name="Bahram M."/>
            <person name="Pryszlak A."/>
            <person name="Alves R.J."/>
            <person name="Waszak S.M."/>
            <person name="Zhu A."/>
            <person name="Ye L."/>
            <person name="Costea P.I."/>
            <person name="Aalvink S."/>
            <person name="Belzer C."/>
            <person name="Forslund S.K."/>
            <person name="Sunagawa S."/>
            <person name="Hentschel U."/>
            <person name="Merten C."/>
            <person name="Patil K.R."/>
            <person name="Benes V."/>
            <person name="Bork P."/>
        </authorList>
    </citation>
    <scope>NUCLEOTIDE SEQUENCE [LARGE SCALE GENOMIC DNA]</scope>
    <source>
        <strain evidence="9 10">HDS1380</strain>
    </source>
</reference>
<dbReference type="OrthoDB" id="9802453at2"/>
<comment type="caution">
    <text evidence="9">The sequence shown here is derived from an EMBL/GenBank/DDBJ whole genome shotgun (WGS) entry which is preliminary data.</text>
</comment>
<feature type="binding site" evidence="7">
    <location>
        <begin position="282"/>
        <end position="284"/>
    </location>
    <ligand>
        <name>ATP</name>
        <dbReference type="ChEBI" id="CHEBI:30616"/>
    </ligand>
</feature>
<dbReference type="CDD" id="cd24010">
    <property type="entry name" value="ASKHA_NBD_AcK_PK"/>
    <property type="match status" value="1"/>
</dbReference>
<keyword evidence="6 7" id="KW-0067">ATP-binding</keyword>
<dbReference type="Gene3D" id="3.30.420.40">
    <property type="match status" value="2"/>
</dbReference>
<dbReference type="GO" id="GO:0005737">
    <property type="term" value="C:cytoplasm"/>
    <property type="evidence" value="ECO:0007669"/>
    <property type="project" value="UniProtKB-SubCell"/>
</dbReference>
<dbReference type="AlphaFoldDB" id="A0A4Q2K8F7"/>
<dbReference type="PRINTS" id="PR00471">
    <property type="entry name" value="ACETATEKNASE"/>
</dbReference>
<evidence type="ECO:0000313" key="10">
    <source>
        <dbReference type="Proteomes" id="UP000291269"/>
    </source>
</evidence>
<comment type="subunit">
    <text evidence="7">Homodimer.</text>
</comment>
<dbReference type="PROSITE" id="PS01076">
    <property type="entry name" value="ACETATE_KINASE_2"/>
    <property type="match status" value="1"/>
</dbReference>
<evidence type="ECO:0000256" key="1">
    <source>
        <dbReference type="ARBA" id="ARBA00008748"/>
    </source>
</evidence>
<dbReference type="RefSeq" id="WP_129222988.1">
    <property type="nucleotide sequence ID" value="NZ_SDOZ01000002.1"/>
</dbReference>
<dbReference type="InterPro" id="IPR043129">
    <property type="entry name" value="ATPase_NBD"/>
</dbReference>
<feature type="site" description="Transition state stabilizer" evidence="7">
    <location>
        <position position="240"/>
    </location>
</feature>
<feature type="site" description="Transition state stabilizer" evidence="7">
    <location>
        <position position="179"/>
    </location>
</feature>
<evidence type="ECO:0000256" key="8">
    <source>
        <dbReference type="RuleBase" id="RU003835"/>
    </source>
</evidence>
<dbReference type="PANTHER" id="PTHR21060:SF15">
    <property type="entry name" value="ACETATE KINASE-RELATED"/>
    <property type="match status" value="1"/>
</dbReference>
<comment type="subcellular location">
    <subcellularLocation>
        <location evidence="7">Cytoplasm</location>
    </subcellularLocation>
</comment>
<evidence type="ECO:0000256" key="4">
    <source>
        <dbReference type="ARBA" id="ARBA00022741"/>
    </source>
</evidence>
<comment type="cofactor">
    <cofactor evidence="7">
        <name>Mg(2+)</name>
        <dbReference type="ChEBI" id="CHEBI:18420"/>
    </cofactor>
    <cofactor evidence="7">
        <name>Mn(2+)</name>
        <dbReference type="ChEBI" id="CHEBI:29035"/>
    </cofactor>
    <text evidence="7">Mg(2+). Can also accept Mn(2+).</text>
</comment>
<dbReference type="PANTHER" id="PTHR21060">
    <property type="entry name" value="ACETATE KINASE"/>
    <property type="match status" value="1"/>
</dbReference>
<dbReference type="Pfam" id="PF00871">
    <property type="entry name" value="Acetate_kinase"/>
    <property type="match status" value="1"/>
</dbReference>
<accession>A0A4Q2K8F7</accession>
<feature type="active site" description="Proton donor/acceptor" evidence="7">
    <location>
        <position position="147"/>
    </location>
</feature>
<feature type="binding site" evidence="7">
    <location>
        <position position="385"/>
    </location>
    <ligand>
        <name>Mg(2+)</name>
        <dbReference type="ChEBI" id="CHEBI:18420"/>
    </ligand>
</feature>
<evidence type="ECO:0000256" key="3">
    <source>
        <dbReference type="ARBA" id="ARBA00022679"/>
    </source>
</evidence>
<dbReference type="UniPathway" id="UPA00340">
    <property type="reaction ID" value="UER00458"/>
</dbReference>
<evidence type="ECO:0000256" key="5">
    <source>
        <dbReference type="ARBA" id="ARBA00022777"/>
    </source>
</evidence>
<keyword evidence="10" id="KW-1185">Reference proteome</keyword>